<organism evidence="1 2">
    <name type="scientific">Cichorium intybus</name>
    <name type="common">Chicory</name>
    <dbReference type="NCBI Taxonomy" id="13427"/>
    <lineage>
        <taxon>Eukaryota</taxon>
        <taxon>Viridiplantae</taxon>
        <taxon>Streptophyta</taxon>
        <taxon>Embryophyta</taxon>
        <taxon>Tracheophyta</taxon>
        <taxon>Spermatophyta</taxon>
        <taxon>Magnoliopsida</taxon>
        <taxon>eudicotyledons</taxon>
        <taxon>Gunneridae</taxon>
        <taxon>Pentapetalae</taxon>
        <taxon>asterids</taxon>
        <taxon>campanulids</taxon>
        <taxon>Asterales</taxon>
        <taxon>Asteraceae</taxon>
        <taxon>Cichorioideae</taxon>
        <taxon>Cichorieae</taxon>
        <taxon>Cichoriinae</taxon>
        <taxon>Cichorium</taxon>
    </lineage>
</organism>
<reference evidence="2" key="1">
    <citation type="journal article" date="2022" name="Mol. Ecol. Resour.">
        <title>The genomes of chicory, endive, great burdock and yacon provide insights into Asteraceae palaeo-polyploidization history and plant inulin production.</title>
        <authorList>
            <person name="Fan W."/>
            <person name="Wang S."/>
            <person name="Wang H."/>
            <person name="Wang A."/>
            <person name="Jiang F."/>
            <person name="Liu H."/>
            <person name="Zhao H."/>
            <person name="Xu D."/>
            <person name="Zhang Y."/>
        </authorList>
    </citation>
    <scope>NUCLEOTIDE SEQUENCE [LARGE SCALE GENOMIC DNA]</scope>
    <source>
        <strain evidence="2">cv. Punajuju</strain>
    </source>
</reference>
<reference evidence="1 2" key="2">
    <citation type="journal article" date="2022" name="Mol. Ecol. Resour.">
        <title>The genomes of chicory, endive, great burdock and yacon provide insights into Asteraceae paleo-polyploidization history and plant inulin production.</title>
        <authorList>
            <person name="Fan W."/>
            <person name="Wang S."/>
            <person name="Wang H."/>
            <person name="Wang A."/>
            <person name="Jiang F."/>
            <person name="Liu H."/>
            <person name="Zhao H."/>
            <person name="Xu D."/>
            <person name="Zhang Y."/>
        </authorList>
    </citation>
    <scope>NUCLEOTIDE SEQUENCE [LARGE SCALE GENOMIC DNA]</scope>
    <source>
        <strain evidence="2">cv. Punajuju</strain>
        <tissue evidence="1">Leaves</tissue>
    </source>
</reference>
<dbReference type="Proteomes" id="UP001055811">
    <property type="component" value="Linkage Group LG02"/>
</dbReference>
<evidence type="ECO:0000313" key="2">
    <source>
        <dbReference type="Proteomes" id="UP001055811"/>
    </source>
</evidence>
<keyword evidence="2" id="KW-1185">Reference proteome</keyword>
<dbReference type="EMBL" id="CM042010">
    <property type="protein sequence ID" value="KAI3781301.1"/>
    <property type="molecule type" value="Genomic_DNA"/>
</dbReference>
<accession>A0ACB9GE71</accession>
<name>A0ACB9GE71_CICIN</name>
<evidence type="ECO:0000313" key="1">
    <source>
        <dbReference type="EMBL" id="KAI3781301.1"/>
    </source>
</evidence>
<comment type="caution">
    <text evidence="1">The sequence shown here is derived from an EMBL/GenBank/DDBJ whole genome shotgun (WGS) entry which is preliminary data.</text>
</comment>
<proteinExistence type="predicted"/>
<sequence>MSPWAAPSYGITEGEGYKNEAQNNHHIHDLTEAERETKTEAEGSNHMEFTIHIDFGFFPCMCGNRRLMGHSQFVKIHTVSHLVMELKKD</sequence>
<protein>
    <submittedName>
        <fullName evidence="1">Uncharacterized protein</fullName>
    </submittedName>
</protein>
<gene>
    <name evidence="1" type="ORF">L2E82_11310</name>
</gene>